<dbReference type="GO" id="GO:0009055">
    <property type="term" value="F:electron transfer activity"/>
    <property type="evidence" value="ECO:0007669"/>
    <property type="project" value="InterPro"/>
</dbReference>
<dbReference type="Proteomes" id="UP000199518">
    <property type="component" value="Unassembled WGS sequence"/>
</dbReference>
<name>A0A1I3B3H1_9PLAN</name>
<keyword evidence="1" id="KW-0732">Signal</keyword>
<dbReference type="RefSeq" id="WP_092047118.1">
    <property type="nucleotide sequence ID" value="NZ_FOQD01000001.1"/>
</dbReference>
<dbReference type="InterPro" id="IPR010980">
    <property type="entry name" value="Cyt_c/b562"/>
</dbReference>
<accession>A0A1I3B3H1</accession>
<evidence type="ECO:0008006" key="4">
    <source>
        <dbReference type="Google" id="ProtNLM"/>
    </source>
</evidence>
<evidence type="ECO:0000313" key="3">
    <source>
        <dbReference type="Proteomes" id="UP000199518"/>
    </source>
</evidence>
<dbReference type="EMBL" id="FOQD01000001">
    <property type="protein sequence ID" value="SFH56847.1"/>
    <property type="molecule type" value="Genomic_DNA"/>
</dbReference>
<organism evidence="2 3">
    <name type="scientific">Planctomicrobium piriforme</name>
    <dbReference type="NCBI Taxonomy" id="1576369"/>
    <lineage>
        <taxon>Bacteria</taxon>
        <taxon>Pseudomonadati</taxon>
        <taxon>Planctomycetota</taxon>
        <taxon>Planctomycetia</taxon>
        <taxon>Planctomycetales</taxon>
        <taxon>Planctomycetaceae</taxon>
        <taxon>Planctomicrobium</taxon>
    </lineage>
</organism>
<protein>
    <recommendedName>
        <fullName evidence="4">Cytochrome C</fullName>
    </recommendedName>
</protein>
<keyword evidence="3" id="KW-1185">Reference proteome</keyword>
<reference evidence="3" key="1">
    <citation type="submission" date="2016-10" db="EMBL/GenBank/DDBJ databases">
        <authorList>
            <person name="Varghese N."/>
            <person name="Submissions S."/>
        </authorList>
    </citation>
    <scope>NUCLEOTIDE SEQUENCE [LARGE SCALE GENOMIC DNA]</scope>
    <source>
        <strain evidence="3">DSM 26348</strain>
    </source>
</reference>
<feature type="chain" id="PRO_5011532483" description="Cytochrome C" evidence="1">
    <location>
        <begin position="28"/>
        <end position="149"/>
    </location>
</feature>
<feature type="signal peptide" evidence="1">
    <location>
        <begin position="1"/>
        <end position="27"/>
    </location>
</feature>
<gene>
    <name evidence="2" type="ORF">SAMN05421753_101211</name>
</gene>
<evidence type="ECO:0000313" key="2">
    <source>
        <dbReference type="EMBL" id="SFH56847.1"/>
    </source>
</evidence>
<dbReference type="GO" id="GO:0005506">
    <property type="term" value="F:iron ion binding"/>
    <property type="evidence" value="ECO:0007669"/>
    <property type="project" value="InterPro"/>
</dbReference>
<dbReference type="OrthoDB" id="287770at2"/>
<dbReference type="GO" id="GO:0022900">
    <property type="term" value="P:electron transport chain"/>
    <property type="evidence" value="ECO:0007669"/>
    <property type="project" value="InterPro"/>
</dbReference>
<dbReference type="GO" id="GO:0020037">
    <property type="term" value="F:heme binding"/>
    <property type="evidence" value="ECO:0007669"/>
    <property type="project" value="InterPro"/>
</dbReference>
<evidence type="ECO:0000256" key="1">
    <source>
        <dbReference type="SAM" id="SignalP"/>
    </source>
</evidence>
<dbReference type="SUPFAM" id="SSF47175">
    <property type="entry name" value="Cytochromes"/>
    <property type="match status" value="1"/>
</dbReference>
<sequence>MKMRSRGVFIAVALGGLLTSGSPVPQAAEPPVSPPTAPLGEKESAKWMQRKLHASQEILAGLTSGDLKAVENEARRLMVFNLLENWLRDNPLANKSGYQGQLNAFEFATKELVRNSETGNVDGALEAYIGLTRSCVECHKLIRDVPKTP</sequence>
<dbReference type="AlphaFoldDB" id="A0A1I3B3H1"/>
<proteinExistence type="predicted"/>